<sequence>MGHRPAVWLIVLPTFGGYGLYWFLLARTDVTAVNALLFLVPPVTTLWGALMVGEPFSTVTALGREDERAGERSSSRG</sequence>
<reference evidence="2 4" key="1">
    <citation type="submission" date="2019-05" db="EMBL/GenBank/DDBJ databases">
        <title>Mumia sp. nov., isolated from the intestinal contents of plateau pika (Ochotona curzoniae) in the Qinghai-Tibet plateau of China.</title>
        <authorList>
            <person name="Tian Z."/>
        </authorList>
    </citation>
    <scope>NUCLEOTIDE SEQUENCE [LARGE SCALE GENOMIC DNA]</scope>
    <source>
        <strain evidence="4">527</strain>
        <strain evidence="2">Z527</strain>
    </source>
</reference>
<dbReference type="InterPro" id="IPR037185">
    <property type="entry name" value="EmrE-like"/>
</dbReference>
<dbReference type="OrthoDB" id="9809509at2"/>
<accession>A0A5C4MYT2</accession>
<protein>
    <recommendedName>
        <fullName evidence="5">EamA domain-containing protein</fullName>
    </recommendedName>
</protein>
<evidence type="ECO:0008006" key="5">
    <source>
        <dbReference type="Google" id="ProtNLM"/>
    </source>
</evidence>
<comment type="caution">
    <text evidence="2">The sequence shown here is derived from an EMBL/GenBank/DDBJ whole genome shotgun (WGS) entry which is preliminary data.</text>
</comment>
<evidence type="ECO:0000313" key="3">
    <source>
        <dbReference type="EMBL" id="TNC52192.1"/>
    </source>
</evidence>
<keyword evidence="1" id="KW-1133">Transmembrane helix</keyword>
<gene>
    <name evidence="3" type="ORF">FHE65_01050</name>
    <name evidence="2" type="ORF">FHE65_02205</name>
</gene>
<dbReference type="SUPFAM" id="SSF103481">
    <property type="entry name" value="Multidrug resistance efflux transporter EmrE"/>
    <property type="match status" value="1"/>
</dbReference>
<keyword evidence="1" id="KW-0472">Membrane</keyword>
<dbReference type="RefSeq" id="WP_139105012.1">
    <property type="nucleotide sequence ID" value="NZ_VDFR01000004.1"/>
</dbReference>
<evidence type="ECO:0000313" key="4">
    <source>
        <dbReference type="Proteomes" id="UP000306740"/>
    </source>
</evidence>
<proteinExistence type="predicted"/>
<dbReference type="AlphaFoldDB" id="A0A5C4MYT2"/>
<name>A0A5C4MYT2_9ACTN</name>
<dbReference type="EMBL" id="VDFR01000009">
    <property type="protein sequence ID" value="TNC51336.1"/>
    <property type="molecule type" value="Genomic_DNA"/>
</dbReference>
<feature type="transmembrane region" description="Helical" evidence="1">
    <location>
        <begin position="6"/>
        <end position="25"/>
    </location>
</feature>
<dbReference type="Proteomes" id="UP000306740">
    <property type="component" value="Unassembled WGS sequence"/>
</dbReference>
<keyword evidence="1" id="KW-0812">Transmembrane</keyword>
<evidence type="ECO:0000313" key="2">
    <source>
        <dbReference type="EMBL" id="TNC51336.1"/>
    </source>
</evidence>
<evidence type="ECO:0000256" key="1">
    <source>
        <dbReference type="SAM" id="Phobius"/>
    </source>
</evidence>
<dbReference type="EMBL" id="VDFR01000004">
    <property type="protein sequence ID" value="TNC52192.1"/>
    <property type="molecule type" value="Genomic_DNA"/>
</dbReference>
<feature type="transmembrane region" description="Helical" evidence="1">
    <location>
        <begin position="32"/>
        <end position="52"/>
    </location>
</feature>
<organism evidence="2 4">
    <name type="scientific">Mumia zhuanghuii</name>
    <dbReference type="NCBI Taxonomy" id="2585211"/>
    <lineage>
        <taxon>Bacteria</taxon>
        <taxon>Bacillati</taxon>
        <taxon>Actinomycetota</taxon>
        <taxon>Actinomycetes</taxon>
        <taxon>Propionibacteriales</taxon>
        <taxon>Nocardioidaceae</taxon>
        <taxon>Mumia</taxon>
    </lineage>
</organism>